<gene>
    <name evidence="3" type="ORF">DCF15_07045</name>
</gene>
<feature type="region of interest" description="Disordered" evidence="1">
    <location>
        <begin position="1"/>
        <end position="22"/>
    </location>
</feature>
<feature type="non-terminal residue" evidence="3">
    <location>
        <position position="1"/>
    </location>
</feature>
<dbReference type="Gene3D" id="2.60.200.20">
    <property type="match status" value="1"/>
</dbReference>
<evidence type="ECO:0000313" key="3">
    <source>
        <dbReference type="EMBL" id="PZO57483.1"/>
    </source>
</evidence>
<accession>A0A2W4XJG4</accession>
<evidence type="ECO:0000256" key="1">
    <source>
        <dbReference type="SAM" id="MobiDB-lite"/>
    </source>
</evidence>
<feature type="domain" description="FHA" evidence="2">
    <location>
        <begin position="49"/>
        <end position="97"/>
    </location>
</feature>
<sequence length="126" mass="13564">TGETTEPLPPAMSTPASPANATQIQTLSARLRQAQTDTLIEIPRQLSVIRIGKPNDQTPPDIDVSGFPDSEVVSRVHAYYLEDVGSANGTYINGLPLPTGNRHRLRPGDRIALGKGDKVSFIFETA</sequence>
<dbReference type="AlphaFoldDB" id="A0A2W4XJG4"/>
<dbReference type="SUPFAM" id="SSF49879">
    <property type="entry name" value="SMAD/FHA domain"/>
    <property type="match status" value="1"/>
</dbReference>
<dbReference type="EMBL" id="QBMP01000050">
    <property type="protein sequence ID" value="PZO57483.1"/>
    <property type="molecule type" value="Genomic_DNA"/>
</dbReference>
<evidence type="ECO:0000259" key="2">
    <source>
        <dbReference type="PROSITE" id="PS50006"/>
    </source>
</evidence>
<name>A0A2W4XJG4_9CYAN</name>
<dbReference type="InterPro" id="IPR000253">
    <property type="entry name" value="FHA_dom"/>
</dbReference>
<evidence type="ECO:0000313" key="4">
    <source>
        <dbReference type="Proteomes" id="UP000249794"/>
    </source>
</evidence>
<dbReference type="SMART" id="SM00240">
    <property type="entry name" value="FHA"/>
    <property type="match status" value="1"/>
</dbReference>
<reference evidence="4" key="1">
    <citation type="submission" date="2018-04" db="EMBL/GenBank/DDBJ databases">
        <authorList>
            <person name="Cornet L."/>
        </authorList>
    </citation>
    <scope>NUCLEOTIDE SEQUENCE [LARGE SCALE GENOMIC DNA]</scope>
</reference>
<comment type="caution">
    <text evidence="3">The sequence shown here is derived from an EMBL/GenBank/DDBJ whole genome shotgun (WGS) entry which is preliminary data.</text>
</comment>
<dbReference type="Pfam" id="PF00498">
    <property type="entry name" value="FHA"/>
    <property type="match status" value="1"/>
</dbReference>
<proteinExistence type="predicted"/>
<dbReference type="CDD" id="cd00060">
    <property type="entry name" value="FHA"/>
    <property type="match status" value="1"/>
</dbReference>
<dbReference type="InterPro" id="IPR008984">
    <property type="entry name" value="SMAD_FHA_dom_sf"/>
</dbReference>
<protein>
    <submittedName>
        <fullName evidence="3">Phosphopeptide-binding protein</fullName>
    </submittedName>
</protein>
<organism evidence="3 4">
    <name type="scientific">Phormidesmis priestleyi</name>
    <dbReference type="NCBI Taxonomy" id="268141"/>
    <lineage>
        <taxon>Bacteria</taxon>
        <taxon>Bacillati</taxon>
        <taxon>Cyanobacteriota</taxon>
        <taxon>Cyanophyceae</taxon>
        <taxon>Leptolyngbyales</taxon>
        <taxon>Leptolyngbyaceae</taxon>
        <taxon>Phormidesmis</taxon>
    </lineage>
</organism>
<dbReference type="PROSITE" id="PS50006">
    <property type="entry name" value="FHA_DOMAIN"/>
    <property type="match status" value="1"/>
</dbReference>
<reference evidence="3 4" key="2">
    <citation type="submission" date="2018-06" db="EMBL/GenBank/DDBJ databases">
        <title>Metagenomic assembly of (sub)arctic Cyanobacteria and their associated microbiome from non-axenic cultures.</title>
        <authorList>
            <person name="Baurain D."/>
        </authorList>
    </citation>
    <scope>NUCLEOTIDE SEQUENCE [LARGE SCALE GENOMIC DNA]</scope>
    <source>
        <strain evidence="3">ULC027bin1</strain>
    </source>
</reference>
<dbReference type="Proteomes" id="UP000249794">
    <property type="component" value="Unassembled WGS sequence"/>
</dbReference>